<dbReference type="SUPFAM" id="SSF56112">
    <property type="entry name" value="Protein kinase-like (PK-like)"/>
    <property type="match status" value="1"/>
</dbReference>
<dbReference type="AlphaFoldDB" id="A0A918DX78"/>
<comment type="caution">
    <text evidence="2">The sequence shown here is derived from an EMBL/GenBank/DDBJ whole genome shotgun (WGS) entry which is preliminary data.</text>
</comment>
<organism evidence="2 3">
    <name type="scientific">Wenjunlia tyrosinilytica</name>
    <dbReference type="NCBI Taxonomy" id="1544741"/>
    <lineage>
        <taxon>Bacteria</taxon>
        <taxon>Bacillati</taxon>
        <taxon>Actinomycetota</taxon>
        <taxon>Actinomycetes</taxon>
        <taxon>Kitasatosporales</taxon>
        <taxon>Streptomycetaceae</taxon>
        <taxon>Wenjunlia</taxon>
    </lineage>
</organism>
<reference evidence="2" key="2">
    <citation type="submission" date="2020-09" db="EMBL/GenBank/DDBJ databases">
        <authorList>
            <person name="Sun Q."/>
            <person name="Zhou Y."/>
        </authorList>
    </citation>
    <scope>NUCLEOTIDE SEQUENCE</scope>
    <source>
        <strain evidence="2">CGMCC 4.7201</strain>
    </source>
</reference>
<gene>
    <name evidence="2" type="ORF">GCM10012280_30750</name>
</gene>
<reference evidence="2" key="1">
    <citation type="journal article" date="2014" name="Int. J. Syst. Evol. Microbiol.">
        <title>Complete genome sequence of Corynebacterium casei LMG S-19264T (=DSM 44701T), isolated from a smear-ripened cheese.</title>
        <authorList>
            <consortium name="US DOE Joint Genome Institute (JGI-PGF)"/>
            <person name="Walter F."/>
            <person name="Albersmeier A."/>
            <person name="Kalinowski J."/>
            <person name="Ruckert C."/>
        </authorList>
    </citation>
    <scope>NUCLEOTIDE SEQUENCE</scope>
    <source>
        <strain evidence="2">CGMCC 4.7201</strain>
    </source>
</reference>
<evidence type="ECO:0000259" key="1">
    <source>
        <dbReference type="Pfam" id="PF01636"/>
    </source>
</evidence>
<sequence>MTLGTPVGQPWPMTAPAPLHGGFEKSEMYDVLERACAVAGLDSSESDLLRGHTNAVVRLRRAPVVVKIARKGTPPVKVGHTVAFVRWLMSQGFPTVPLHTGPEQPMVVNGHAVTFWTYLPPTAASITAADLAEPLKALHRLPPAPVPLPRLDNIAAIRTSLAATRTLPDADLAFLARVADQLEHALSGVAFVLPEAVIQGDPQHRNALRDRNRTVLCDWDTIAYGQPEWDLTTVEVHCRRFGYGQPHYASFADTYGFDVTAWSGYPVLRDIRELRMITTNARKAHHAPGTIAEVRRRIAGLRESEGDLAWSIL</sequence>
<dbReference type="Proteomes" id="UP000641932">
    <property type="component" value="Unassembled WGS sequence"/>
</dbReference>
<name>A0A918DX78_9ACTN</name>
<dbReference type="Pfam" id="PF01636">
    <property type="entry name" value="APH"/>
    <property type="match status" value="1"/>
</dbReference>
<protein>
    <submittedName>
        <fullName evidence="2">Aminoglycoside phosphotransferase</fullName>
    </submittedName>
</protein>
<feature type="domain" description="Aminoglycoside phosphotransferase" evidence="1">
    <location>
        <begin position="51"/>
        <end position="256"/>
    </location>
</feature>
<proteinExistence type="predicted"/>
<evidence type="ECO:0000313" key="3">
    <source>
        <dbReference type="Proteomes" id="UP000641932"/>
    </source>
</evidence>
<dbReference type="InterPro" id="IPR011009">
    <property type="entry name" value="Kinase-like_dom_sf"/>
</dbReference>
<evidence type="ECO:0000313" key="2">
    <source>
        <dbReference type="EMBL" id="GGO88889.1"/>
    </source>
</evidence>
<accession>A0A918DX78</accession>
<dbReference type="InterPro" id="IPR002575">
    <property type="entry name" value="Aminoglycoside_PTrfase"/>
</dbReference>
<keyword evidence="3" id="KW-1185">Reference proteome</keyword>
<dbReference type="EMBL" id="BMMS01000012">
    <property type="protein sequence ID" value="GGO88889.1"/>
    <property type="molecule type" value="Genomic_DNA"/>
</dbReference>
<dbReference type="Gene3D" id="3.90.1200.10">
    <property type="match status" value="1"/>
</dbReference>